<keyword evidence="2" id="KW-1185">Reference proteome</keyword>
<evidence type="ECO:0000313" key="2">
    <source>
        <dbReference type="Proteomes" id="UP000299102"/>
    </source>
</evidence>
<dbReference type="EMBL" id="BGZK01000009">
    <property type="protein sequence ID" value="GBP03313.1"/>
    <property type="molecule type" value="Genomic_DNA"/>
</dbReference>
<protein>
    <submittedName>
        <fullName evidence="1">Uncharacterized protein</fullName>
    </submittedName>
</protein>
<proteinExistence type="predicted"/>
<name>A0A4C1SM76_EUMVA</name>
<evidence type="ECO:0000313" key="1">
    <source>
        <dbReference type="EMBL" id="GBP03313.1"/>
    </source>
</evidence>
<dbReference type="AlphaFoldDB" id="A0A4C1SM76"/>
<accession>A0A4C1SM76</accession>
<sequence length="100" mass="11223">MNSGTTKKAPVDDFLSCPGVYVLIDKINNNVISQCPQKQIRTILLNLHKKKQTVSVRPLLTTKSHSPVREVIPTSVSTYAFRFEGPRRECESAWGRNIPA</sequence>
<gene>
    <name evidence="1" type="ORF">EVAR_2710_1</name>
</gene>
<dbReference type="Proteomes" id="UP000299102">
    <property type="component" value="Unassembled WGS sequence"/>
</dbReference>
<comment type="caution">
    <text evidence="1">The sequence shown here is derived from an EMBL/GenBank/DDBJ whole genome shotgun (WGS) entry which is preliminary data.</text>
</comment>
<reference evidence="1 2" key="1">
    <citation type="journal article" date="2019" name="Commun. Biol.">
        <title>The bagworm genome reveals a unique fibroin gene that provides high tensile strength.</title>
        <authorList>
            <person name="Kono N."/>
            <person name="Nakamura H."/>
            <person name="Ohtoshi R."/>
            <person name="Tomita M."/>
            <person name="Numata K."/>
            <person name="Arakawa K."/>
        </authorList>
    </citation>
    <scope>NUCLEOTIDE SEQUENCE [LARGE SCALE GENOMIC DNA]</scope>
</reference>
<organism evidence="1 2">
    <name type="scientific">Eumeta variegata</name>
    <name type="common">Bagworm moth</name>
    <name type="synonym">Eumeta japonica</name>
    <dbReference type="NCBI Taxonomy" id="151549"/>
    <lineage>
        <taxon>Eukaryota</taxon>
        <taxon>Metazoa</taxon>
        <taxon>Ecdysozoa</taxon>
        <taxon>Arthropoda</taxon>
        <taxon>Hexapoda</taxon>
        <taxon>Insecta</taxon>
        <taxon>Pterygota</taxon>
        <taxon>Neoptera</taxon>
        <taxon>Endopterygota</taxon>
        <taxon>Lepidoptera</taxon>
        <taxon>Glossata</taxon>
        <taxon>Ditrysia</taxon>
        <taxon>Tineoidea</taxon>
        <taxon>Psychidae</taxon>
        <taxon>Oiketicinae</taxon>
        <taxon>Eumeta</taxon>
    </lineage>
</organism>